<gene>
    <name evidence="1" type="ORF">ASPGLDRAFT_120576</name>
</gene>
<dbReference type="OrthoDB" id="4526134at2759"/>
<dbReference type="GeneID" id="34456411"/>
<dbReference type="EMBL" id="KV878891">
    <property type="protein sequence ID" value="OJJ87012.1"/>
    <property type="molecule type" value="Genomic_DNA"/>
</dbReference>
<name>A0A1L9VSY5_ASPGL</name>
<dbReference type="RefSeq" id="XP_022403701.1">
    <property type="nucleotide sequence ID" value="XM_022540150.1"/>
</dbReference>
<reference evidence="2" key="1">
    <citation type="journal article" date="2017" name="Genome Biol.">
        <title>Comparative genomics reveals high biological diversity and specific adaptations in the industrially and medically important fungal genus Aspergillus.</title>
        <authorList>
            <person name="de Vries R.P."/>
            <person name="Riley R."/>
            <person name="Wiebenga A."/>
            <person name="Aguilar-Osorio G."/>
            <person name="Amillis S."/>
            <person name="Uchima C.A."/>
            <person name="Anderluh G."/>
            <person name="Asadollahi M."/>
            <person name="Askin M."/>
            <person name="Barry K."/>
            <person name="Battaglia E."/>
            <person name="Bayram O."/>
            <person name="Benocci T."/>
            <person name="Braus-Stromeyer S.A."/>
            <person name="Caldana C."/>
            <person name="Canovas D."/>
            <person name="Cerqueira G.C."/>
            <person name="Chen F."/>
            <person name="Chen W."/>
            <person name="Choi C."/>
            <person name="Clum A."/>
            <person name="Dos Santos R.A."/>
            <person name="Damasio A.R."/>
            <person name="Diallinas G."/>
            <person name="Emri T."/>
            <person name="Fekete E."/>
            <person name="Flipphi M."/>
            <person name="Freyberg S."/>
            <person name="Gallo A."/>
            <person name="Gournas C."/>
            <person name="Habgood R."/>
            <person name="Hainaut M."/>
            <person name="Harispe M.L."/>
            <person name="Henrissat B."/>
            <person name="Hilden K.S."/>
            <person name="Hope R."/>
            <person name="Hossain A."/>
            <person name="Karabika E."/>
            <person name="Karaffa L."/>
            <person name="Karanyi Z."/>
            <person name="Krasevec N."/>
            <person name="Kuo A."/>
            <person name="Kusch H."/>
            <person name="LaButti K."/>
            <person name="Lagendijk E.L."/>
            <person name="Lapidus A."/>
            <person name="Levasseur A."/>
            <person name="Lindquist E."/>
            <person name="Lipzen A."/>
            <person name="Logrieco A.F."/>
            <person name="MacCabe A."/>
            <person name="Maekelae M.R."/>
            <person name="Malavazi I."/>
            <person name="Melin P."/>
            <person name="Meyer V."/>
            <person name="Mielnichuk N."/>
            <person name="Miskei M."/>
            <person name="Molnar A.P."/>
            <person name="Mule G."/>
            <person name="Ngan C.Y."/>
            <person name="Orejas M."/>
            <person name="Orosz E."/>
            <person name="Ouedraogo J.P."/>
            <person name="Overkamp K.M."/>
            <person name="Park H.-S."/>
            <person name="Perrone G."/>
            <person name="Piumi F."/>
            <person name="Punt P.J."/>
            <person name="Ram A.F."/>
            <person name="Ramon A."/>
            <person name="Rauscher S."/>
            <person name="Record E."/>
            <person name="Riano-Pachon D.M."/>
            <person name="Robert V."/>
            <person name="Roehrig J."/>
            <person name="Ruller R."/>
            <person name="Salamov A."/>
            <person name="Salih N.S."/>
            <person name="Samson R.A."/>
            <person name="Sandor E."/>
            <person name="Sanguinetti M."/>
            <person name="Schuetze T."/>
            <person name="Sepcic K."/>
            <person name="Shelest E."/>
            <person name="Sherlock G."/>
            <person name="Sophianopoulou V."/>
            <person name="Squina F.M."/>
            <person name="Sun H."/>
            <person name="Susca A."/>
            <person name="Todd R.B."/>
            <person name="Tsang A."/>
            <person name="Unkles S.E."/>
            <person name="van de Wiele N."/>
            <person name="van Rossen-Uffink D."/>
            <person name="Oliveira J.V."/>
            <person name="Vesth T.C."/>
            <person name="Visser J."/>
            <person name="Yu J.-H."/>
            <person name="Zhou M."/>
            <person name="Andersen M.R."/>
            <person name="Archer D.B."/>
            <person name="Baker S.E."/>
            <person name="Benoit I."/>
            <person name="Brakhage A.A."/>
            <person name="Braus G.H."/>
            <person name="Fischer R."/>
            <person name="Frisvad J.C."/>
            <person name="Goldman G.H."/>
            <person name="Houbraken J."/>
            <person name="Oakley B."/>
            <person name="Pocsi I."/>
            <person name="Scazzocchio C."/>
            <person name="Seiboth B."/>
            <person name="vanKuyk P.A."/>
            <person name="Wortman J."/>
            <person name="Dyer P.S."/>
            <person name="Grigoriev I.V."/>
        </authorList>
    </citation>
    <scope>NUCLEOTIDE SEQUENCE [LARGE SCALE GENOMIC DNA]</scope>
    <source>
        <strain evidence="2">CBS 516.65</strain>
    </source>
</reference>
<keyword evidence="2" id="KW-1185">Reference proteome</keyword>
<accession>A0A1L9VSY5</accession>
<evidence type="ECO:0000313" key="1">
    <source>
        <dbReference type="EMBL" id="OJJ87012.1"/>
    </source>
</evidence>
<dbReference type="STRING" id="1160497.A0A1L9VSY5"/>
<dbReference type="Proteomes" id="UP000184300">
    <property type="component" value="Unassembled WGS sequence"/>
</dbReference>
<organism evidence="1 2">
    <name type="scientific">Aspergillus glaucus CBS 516.65</name>
    <dbReference type="NCBI Taxonomy" id="1160497"/>
    <lineage>
        <taxon>Eukaryota</taxon>
        <taxon>Fungi</taxon>
        <taxon>Dikarya</taxon>
        <taxon>Ascomycota</taxon>
        <taxon>Pezizomycotina</taxon>
        <taxon>Eurotiomycetes</taxon>
        <taxon>Eurotiomycetidae</taxon>
        <taxon>Eurotiales</taxon>
        <taxon>Aspergillaceae</taxon>
        <taxon>Aspergillus</taxon>
        <taxon>Aspergillus subgen. Aspergillus</taxon>
    </lineage>
</organism>
<evidence type="ECO:0000313" key="2">
    <source>
        <dbReference type="Proteomes" id="UP000184300"/>
    </source>
</evidence>
<sequence length="81" mass="9412">MDKELQRKAMHNLSALKQGSRTINELLSTFDCYLMEASQQNQPDNMKIFWLENTLNDDIFNLLVNTPTCNTFRLCPTPECL</sequence>
<dbReference type="VEuPathDB" id="FungiDB:ASPGLDRAFT_120576"/>
<dbReference type="AlphaFoldDB" id="A0A1L9VSY5"/>
<proteinExistence type="predicted"/>
<protein>
    <submittedName>
        <fullName evidence="1">Uncharacterized protein</fullName>
    </submittedName>
</protein>